<accession>A0A5Q2V5K2</accession>
<dbReference type="Proteomes" id="UP000381260">
    <property type="component" value="Chromosome"/>
</dbReference>
<reference evidence="1 2" key="1">
    <citation type="submission" date="2019-11" db="EMBL/GenBank/DDBJ databases">
        <title>The Phosphoenolpyruvate Phosphotransferase System Regulates Serratia proteamaculans 336X Biofilm Formation and Wheat Roots colonization.</title>
        <authorList>
            <person name="Liu F."/>
        </authorList>
    </citation>
    <scope>NUCLEOTIDE SEQUENCE [LARGE SCALE GENOMIC DNA]</scope>
    <source>
        <strain evidence="1 2">336X</strain>
    </source>
</reference>
<proteinExistence type="predicted"/>
<sequence length="84" mass="9237">MKTPFYAAANKVLTMYALRQERASAPAPAHSPAEIYWACEMLLDIARAAAYAASKEAVVIRAAADLWNKTETTPELFCVEETQS</sequence>
<evidence type="ECO:0000313" key="1">
    <source>
        <dbReference type="EMBL" id="QGH60772.1"/>
    </source>
</evidence>
<dbReference type="EMBL" id="CP045913">
    <property type="protein sequence ID" value="QGH60772.1"/>
    <property type="molecule type" value="Genomic_DNA"/>
</dbReference>
<organism evidence="1 2">
    <name type="scientific">Serratia proteamaculans</name>
    <dbReference type="NCBI Taxonomy" id="28151"/>
    <lineage>
        <taxon>Bacteria</taxon>
        <taxon>Pseudomonadati</taxon>
        <taxon>Pseudomonadota</taxon>
        <taxon>Gammaproteobacteria</taxon>
        <taxon>Enterobacterales</taxon>
        <taxon>Yersiniaceae</taxon>
        <taxon>Serratia</taxon>
    </lineage>
</organism>
<evidence type="ECO:0000313" key="2">
    <source>
        <dbReference type="Proteomes" id="UP000381260"/>
    </source>
</evidence>
<protein>
    <submittedName>
        <fullName evidence="1">Uncharacterized protein</fullName>
    </submittedName>
</protein>
<name>A0A5Q2V5K2_SERPR</name>
<dbReference type="RefSeq" id="WP_153858181.1">
    <property type="nucleotide sequence ID" value="NZ_CP045913.1"/>
</dbReference>
<gene>
    <name evidence="1" type="ORF">GHV41_07905</name>
</gene>
<dbReference type="AlphaFoldDB" id="A0A5Q2V5K2"/>